<protein>
    <submittedName>
        <fullName evidence="3">Uncharacterized protein</fullName>
    </submittedName>
</protein>
<feature type="transmembrane region" description="Helical" evidence="2">
    <location>
        <begin position="159"/>
        <end position="177"/>
    </location>
</feature>
<dbReference type="EMBL" id="LT594633">
    <property type="protein sequence ID" value="SCO93530.1"/>
    <property type="molecule type" value="Genomic_DNA"/>
</dbReference>
<organism evidence="3 4">
    <name type="scientific">Plasmodium malariae</name>
    <dbReference type="NCBI Taxonomy" id="5858"/>
    <lineage>
        <taxon>Eukaryota</taxon>
        <taxon>Sar</taxon>
        <taxon>Alveolata</taxon>
        <taxon>Apicomplexa</taxon>
        <taxon>Aconoidasida</taxon>
        <taxon>Haemosporida</taxon>
        <taxon>Plasmodiidae</taxon>
        <taxon>Plasmodium</taxon>
        <taxon>Plasmodium (Plasmodium)</taxon>
    </lineage>
</organism>
<dbReference type="RefSeq" id="XP_028862812.1">
    <property type="nucleotide sequence ID" value="XM_029006309.1"/>
</dbReference>
<evidence type="ECO:0000256" key="2">
    <source>
        <dbReference type="SAM" id="Phobius"/>
    </source>
</evidence>
<keyword evidence="4" id="KW-1185">Reference proteome</keyword>
<keyword evidence="2" id="KW-0812">Transmembrane</keyword>
<gene>
    <name evidence="3" type="primary">PmUG01_12011700</name>
    <name evidence="3" type="ORF">PMUG01_12011700</name>
</gene>
<dbReference type="KEGG" id="pmal:PMUG01_12011700"/>
<accession>A0A1D3SNP7</accession>
<dbReference type="OrthoDB" id="385986at2759"/>
<dbReference type="Proteomes" id="UP000219813">
    <property type="component" value="Chromosome 12"/>
</dbReference>
<dbReference type="GeneID" id="39870112"/>
<evidence type="ECO:0000313" key="4">
    <source>
        <dbReference type="Proteomes" id="UP000219813"/>
    </source>
</evidence>
<keyword evidence="2" id="KW-0472">Membrane</keyword>
<dbReference type="VEuPathDB" id="PlasmoDB:PmUG01_12011700"/>
<reference evidence="3 4" key="1">
    <citation type="submission" date="2016-06" db="EMBL/GenBank/DDBJ databases">
        <authorList>
            <consortium name="Pathogen Informatics"/>
        </authorList>
    </citation>
    <scope>NUCLEOTIDE SEQUENCE [LARGE SCALE GENOMIC DNA]</scope>
</reference>
<feature type="region of interest" description="Disordered" evidence="1">
    <location>
        <begin position="61"/>
        <end position="82"/>
    </location>
</feature>
<evidence type="ECO:0000256" key="1">
    <source>
        <dbReference type="SAM" id="MobiDB-lite"/>
    </source>
</evidence>
<name>A0A1D3SNP7_PLAMA</name>
<keyword evidence="2" id="KW-1133">Transmembrane helix</keyword>
<dbReference type="AlphaFoldDB" id="A0A1D3SNP7"/>
<sequence length="231" mass="26797">MIKKNYNLNCAVHLGNIIKRDNCLVPAHMPLDEQINLGNISLCFKTDRILATNEEKSKEIKKELTKSGDEKNEEINSEIKEKNHLGSKESKVTSLLCDSNIYELTQKYICAPWKRGFRTADSFFEKKILDVLKSGSKNIKDSINSNGNLLNNVKFLQNYALFFSQVIINLVSNKLFLSGHYNASYLLSTICTIFYFYSLLKLQNNIMDKTPRFERCNNEKRCRKYEREQIV</sequence>
<proteinExistence type="predicted"/>
<evidence type="ECO:0000313" key="3">
    <source>
        <dbReference type="EMBL" id="SCO93530.1"/>
    </source>
</evidence>
<feature type="transmembrane region" description="Helical" evidence="2">
    <location>
        <begin position="183"/>
        <end position="200"/>
    </location>
</feature>